<dbReference type="InterPro" id="IPR020843">
    <property type="entry name" value="ER"/>
</dbReference>
<dbReference type="PANTHER" id="PTHR43205:SF12">
    <property type="entry name" value="OS06G0602900 PROTEIN"/>
    <property type="match status" value="1"/>
</dbReference>
<dbReference type="Gene3D" id="3.90.180.10">
    <property type="entry name" value="Medium-chain alcohol dehydrogenases, catalytic domain"/>
    <property type="match status" value="2"/>
</dbReference>
<dbReference type="GO" id="GO:0016628">
    <property type="term" value="F:oxidoreductase activity, acting on the CH-CH group of donors, NAD or NADP as acceptor"/>
    <property type="evidence" value="ECO:0007669"/>
    <property type="project" value="InterPro"/>
</dbReference>
<reference evidence="3" key="1">
    <citation type="submission" date="2022-08" db="EMBL/GenBank/DDBJ databases">
        <authorList>
            <person name="Gutierrez-Valencia J."/>
        </authorList>
    </citation>
    <scope>NUCLEOTIDE SEQUENCE</scope>
</reference>
<dbReference type="EMBL" id="CAMGYJ010000011">
    <property type="protein sequence ID" value="CAI0629206.1"/>
    <property type="molecule type" value="Genomic_DNA"/>
</dbReference>
<sequence length="466" mass="50264">MEPIMTNRIVVAKTHIDGAPKVTDFEVKSQLLAQSAQPAGSVVVRNLYVSIDPYQLNRFKSDCSRQRYSKLTPAIAPGEEIDCYGVGKVVASGDPEYQEGDLGKEKERNAMMEEALIITNRSIVIKTHINGFPKETDFQLKSEALPLNVEPGSGHVIVKNLYLSIDPAQLNRMKSYSTSQSHHSIQAAAAAAIAPGSEIRGHGVGKVVASGDPEFQEGDLVAGELTWGEYCLMKPGVFYFRKLDSMGLPLSCHVGTLAYSGMTAYAGLFEVCKVKKGEKVFVSAAAGSVGHIAGQLAKLHGCYVVGSAGTTEKVELLKGKLGFDDAFNYKEEADLKATLRKHFPHGIDVYFDSVGGEMLEAAVANMNLFGRVAACGAISEYTGSGRKAAPDMVEVIYRRIQIQGFLCPDFLSVHSDFISATCDHLRSEKMVSVEDISTGLESIPLSFVGLFHGSNIGKTIVQIAVE</sequence>
<proteinExistence type="predicted"/>
<evidence type="ECO:0000313" key="3">
    <source>
        <dbReference type="EMBL" id="CAI0629206.1"/>
    </source>
</evidence>
<dbReference type="InterPro" id="IPR013149">
    <property type="entry name" value="ADH-like_C"/>
</dbReference>
<keyword evidence="1" id="KW-0560">Oxidoreductase</keyword>
<protein>
    <recommendedName>
        <fullName evidence="2">Enoyl reductase (ER) domain-containing protein</fullName>
    </recommendedName>
</protein>
<accession>A0AAV0SAZ6</accession>
<dbReference type="InterPro" id="IPR045010">
    <property type="entry name" value="MDR_fam"/>
</dbReference>
<name>A0AAV0SAZ6_9ROSI</name>
<dbReference type="InterPro" id="IPR036291">
    <property type="entry name" value="NAD(P)-bd_dom_sf"/>
</dbReference>
<evidence type="ECO:0000256" key="1">
    <source>
        <dbReference type="ARBA" id="ARBA00023002"/>
    </source>
</evidence>
<dbReference type="InterPro" id="IPR011032">
    <property type="entry name" value="GroES-like_sf"/>
</dbReference>
<keyword evidence="4" id="KW-1185">Reference proteome</keyword>
<dbReference type="Gene3D" id="3.40.50.720">
    <property type="entry name" value="NAD(P)-binding Rossmann-like Domain"/>
    <property type="match status" value="1"/>
</dbReference>
<dbReference type="Proteomes" id="UP001154282">
    <property type="component" value="Unassembled WGS sequence"/>
</dbReference>
<gene>
    <name evidence="3" type="ORF">LITE_LOCUS51924</name>
</gene>
<feature type="domain" description="Enoyl reductase (ER)" evidence="2">
    <location>
        <begin position="135"/>
        <end position="461"/>
    </location>
</feature>
<dbReference type="SUPFAM" id="SSF51735">
    <property type="entry name" value="NAD(P)-binding Rossmann-fold domains"/>
    <property type="match status" value="1"/>
</dbReference>
<dbReference type="Pfam" id="PF16884">
    <property type="entry name" value="ADH_N_2"/>
    <property type="match status" value="2"/>
</dbReference>
<comment type="caution">
    <text evidence="3">The sequence shown here is derived from an EMBL/GenBank/DDBJ whole genome shotgun (WGS) entry which is preliminary data.</text>
</comment>
<dbReference type="SUPFAM" id="SSF50129">
    <property type="entry name" value="GroES-like"/>
    <property type="match status" value="2"/>
</dbReference>
<dbReference type="PANTHER" id="PTHR43205">
    <property type="entry name" value="PROSTAGLANDIN REDUCTASE"/>
    <property type="match status" value="1"/>
</dbReference>
<dbReference type="SMART" id="SM00829">
    <property type="entry name" value="PKS_ER"/>
    <property type="match status" value="1"/>
</dbReference>
<organism evidence="3 4">
    <name type="scientific">Linum tenue</name>
    <dbReference type="NCBI Taxonomy" id="586396"/>
    <lineage>
        <taxon>Eukaryota</taxon>
        <taxon>Viridiplantae</taxon>
        <taxon>Streptophyta</taxon>
        <taxon>Embryophyta</taxon>
        <taxon>Tracheophyta</taxon>
        <taxon>Spermatophyta</taxon>
        <taxon>Magnoliopsida</taxon>
        <taxon>eudicotyledons</taxon>
        <taxon>Gunneridae</taxon>
        <taxon>Pentapetalae</taxon>
        <taxon>rosids</taxon>
        <taxon>fabids</taxon>
        <taxon>Malpighiales</taxon>
        <taxon>Linaceae</taxon>
        <taxon>Linum</taxon>
    </lineage>
</organism>
<dbReference type="InterPro" id="IPR041694">
    <property type="entry name" value="ADH_N_2"/>
</dbReference>
<evidence type="ECO:0000259" key="2">
    <source>
        <dbReference type="SMART" id="SM00829"/>
    </source>
</evidence>
<dbReference type="Pfam" id="PF00107">
    <property type="entry name" value="ADH_zinc_N"/>
    <property type="match status" value="1"/>
</dbReference>
<evidence type="ECO:0000313" key="4">
    <source>
        <dbReference type="Proteomes" id="UP001154282"/>
    </source>
</evidence>
<dbReference type="AlphaFoldDB" id="A0AAV0SAZ6"/>
<dbReference type="FunFam" id="3.40.50.720:FF:000121">
    <property type="entry name" value="Prostaglandin reductase 2"/>
    <property type="match status" value="1"/>
</dbReference>